<dbReference type="GO" id="GO:0019903">
    <property type="term" value="F:protein phosphatase binding"/>
    <property type="evidence" value="ECO:0007669"/>
    <property type="project" value="InterPro"/>
</dbReference>
<feature type="compositionally biased region" description="Acidic residues" evidence="3">
    <location>
        <begin position="807"/>
        <end position="824"/>
    </location>
</feature>
<dbReference type="GeneID" id="8200809"/>
<keyword evidence="5" id="KW-1185">Reference proteome</keyword>
<dbReference type="AlphaFoldDB" id="C4R876"/>
<feature type="compositionally biased region" description="Polar residues" evidence="3">
    <location>
        <begin position="515"/>
        <end position="528"/>
    </location>
</feature>
<feature type="compositionally biased region" description="Acidic residues" evidence="3">
    <location>
        <begin position="137"/>
        <end position="148"/>
    </location>
</feature>
<dbReference type="InterPro" id="IPR007587">
    <property type="entry name" value="SAPS"/>
</dbReference>
<name>C4R876_KOMPG</name>
<evidence type="ECO:0000256" key="1">
    <source>
        <dbReference type="ARBA" id="ARBA00006180"/>
    </source>
</evidence>
<evidence type="ECO:0000313" key="4">
    <source>
        <dbReference type="EMBL" id="CAY71801.1"/>
    </source>
</evidence>
<dbReference type="GO" id="GO:0005829">
    <property type="term" value="C:cytosol"/>
    <property type="evidence" value="ECO:0007669"/>
    <property type="project" value="TreeGrafter"/>
</dbReference>
<feature type="compositionally biased region" description="Basic and acidic residues" evidence="3">
    <location>
        <begin position="94"/>
        <end position="107"/>
    </location>
</feature>
<dbReference type="GO" id="GO:0019888">
    <property type="term" value="F:protein phosphatase regulator activity"/>
    <property type="evidence" value="ECO:0007669"/>
    <property type="project" value="TreeGrafter"/>
</dbReference>
<evidence type="ECO:0000256" key="2">
    <source>
        <dbReference type="ARBA" id="ARBA00023306"/>
    </source>
</evidence>
<dbReference type="Proteomes" id="UP000000314">
    <property type="component" value="Chromosome 4"/>
</dbReference>
<dbReference type="OMA" id="HAYIACE"/>
<evidence type="ECO:0000256" key="3">
    <source>
        <dbReference type="SAM" id="MobiDB-lite"/>
    </source>
</evidence>
<dbReference type="RefSeq" id="XP_002493980.1">
    <property type="nucleotide sequence ID" value="XM_002493935.1"/>
</dbReference>
<feature type="region of interest" description="Disordered" evidence="3">
    <location>
        <begin position="733"/>
        <end position="825"/>
    </location>
</feature>
<dbReference type="PANTHER" id="PTHR12634:SF8">
    <property type="entry name" value="FIERY MOUNTAIN, ISOFORM D"/>
    <property type="match status" value="1"/>
</dbReference>
<reference evidence="4 5" key="1">
    <citation type="journal article" date="2009" name="Nat. Biotechnol.">
        <title>Genome sequence of the recombinant protein production host Pichia pastoris.</title>
        <authorList>
            <person name="De Schutter K."/>
            <person name="Lin Y.C."/>
            <person name="Tiels P."/>
            <person name="Van Hecke A."/>
            <person name="Glinka S."/>
            <person name="Weber-Lehmann J."/>
            <person name="Rouze P."/>
            <person name="Van de Peer Y."/>
            <person name="Callewaert N."/>
        </authorList>
    </citation>
    <scope>NUCLEOTIDE SEQUENCE [LARGE SCALE GENOMIC DNA]</scope>
    <source>
        <strain evidence="5">GS115 / ATCC 20864</strain>
    </source>
</reference>
<comment type="similarity">
    <text evidence="1">Belongs to the SAPS family.</text>
</comment>
<dbReference type="STRING" id="644223.C4R876"/>
<proteinExistence type="inferred from homology"/>
<feature type="compositionally biased region" description="Acidic residues" evidence="3">
    <location>
        <begin position="763"/>
        <end position="772"/>
    </location>
</feature>
<dbReference type="PANTHER" id="PTHR12634">
    <property type="entry name" value="SIT4 YEAST -ASSOCIATING PROTEIN-RELATED"/>
    <property type="match status" value="1"/>
</dbReference>
<dbReference type="GO" id="GO:0005634">
    <property type="term" value="C:nucleus"/>
    <property type="evidence" value="ECO:0007669"/>
    <property type="project" value="TreeGrafter"/>
</dbReference>
<dbReference type="HOGENOM" id="CLU_003676_2_0_1"/>
<evidence type="ECO:0000313" key="5">
    <source>
        <dbReference type="Proteomes" id="UP000000314"/>
    </source>
</evidence>
<dbReference type="FunCoup" id="C4R876">
    <property type="interactions" value="1059"/>
</dbReference>
<dbReference type="KEGG" id="ppa:PAS_chr4_0541"/>
<feature type="compositionally biased region" description="Polar residues" evidence="3">
    <location>
        <begin position="487"/>
        <end position="501"/>
    </location>
</feature>
<protein>
    <submittedName>
        <fullName evidence="4">Protein that forms a complex with the Sit4p protein phosphatase and is required for its function</fullName>
    </submittedName>
</protein>
<feature type="compositionally biased region" description="Polar residues" evidence="3">
    <location>
        <begin position="741"/>
        <end position="760"/>
    </location>
</feature>
<dbReference type="SMR" id="C4R876"/>
<organism evidence="4 5">
    <name type="scientific">Komagataella phaffii (strain GS115 / ATCC 20864)</name>
    <name type="common">Yeast</name>
    <name type="synonym">Pichia pastoris</name>
    <dbReference type="NCBI Taxonomy" id="644223"/>
    <lineage>
        <taxon>Eukaryota</taxon>
        <taxon>Fungi</taxon>
        <taxon>Dikarya</taxon>
        <taxon>Ascomycota</taxon>
        <taxon>Saccharomycotina</taxon>
        <taxon>Pichiomycetes</taxon>
        <taxon>Pichiales</taxon>
        <taxon>Pichiaceae</taxon>
        <taxon>Komagataella</taxon>
    </lineage>
</organism>
<dbReference type="OrthoDB" id="295029at2759"/>
<dbReference type="EMBL" id="FN392322">
    <property type="protein sequence ID" value="CAY71801.1"/>
    <property type="molecule type" value="Genomic_DNA"/>
</dbReference>
<feature type="region of interest" description="Disordered" evidence="3">
    <location>
        <begin position="75"/>
        <end position="158"/>
    </location>
</feature>
<accession>C4R876</accession>
<keyword evidence="2" id="KW-0131">Cell cycle</keyword>
<sequence length="836" mass="94735">MSGSFWRYNSYGPVSTIDSLLEKPDCTLEELLDDPEILQQLMASNAKLIEFLCNDTVMAQLIEYLLEDQRIQNGGFSKDEQSSSGEKSNMAEGNSKDVKKDDKTDINEKEEDESEHIMNVTNTEGLDSWHQDNSFDFCEDEEEQEETPEEIHSRRTQVSTEILSSDAWSIVDALMENTDLLNSLWGVLDLQTPLPSTTATYFMKINEQLLDMKTDEIITFILQQPNFVERFMKHIDNTPLMDFLLKVISTDKPNCSTGIIDMLYEQNLISSLVEFLGPDVQSTKQSAAGDFLKAFITISANSNTDSSTIGPNDLTRQLVSEPVIGRLVELMLHGGTGLANGVGILIEIIRKNNSDYDFVSVLYTTIETHPPNPRDPIYLGHLVKVFSKAIPTFTEMLKGKSEKVLETPFGTIEPLGFERFKICELIAELLHCSNMALLNDKKGAIIVQERDEVRAQLRTNSQLNDDLQEESIDQGIDEIKNLTLSEKNQSQMSLSDQNVDGSDTEEPEQRENTFDDSQYENGNGQKESTNMDEDEVTEITDASKRKANLKKENVVGDELKIALYDNEVIKTILEMFFKFPWNNFLHNVVFDIVQQLLTGSMTVGYNEFLVRDLFDRSAITDLILAGQRKCDEYEEQSGLRLGYMGHLTLIAEEVVKFCRSYESNLDEVIEKAVSTEDWLNYVKCTLADIRKKYNSILGGDMDIEGEDTQDFSENFVMEEGELSMDHQFQIENEPSEDQNADQESLKPSNPDSSLMFNTGWMNDMDDYEDPNDDGQSYAKPDNPLYETGNVETQQLEDGFLDEKGLDSDEDSGSSDEGESYDDDVDVLKLYRTESLH</sequence>
<gene>
    <name evidence="4" type="ordered locus">PAS_chr4_0541</name>
</gene>
<dbReference type="InParanoid" id="C4R876"/>
<dbReference type="eggNOG" id="KOG2073">
    <property type="taxonomic scope" value="Eukaryota"/>
</dbReference>
<dbReference type="Pfam" id="PF04499">
    <property type="entry name" value="SAPS"/>
    <property type="match status" value="1"/>
</dbReference>
<feature type="region of interest" description="Disordered" evidence="3">
    <location>
        <begin position="487"/>
        <end position="536"/>
    </location>
</feature>